<organism evidence="2 3">
    <name type="scientific">Endocarpon pusillum</name>
    <dbReference type="NCBI Taxonomy" id="364733"/>
    <lineage>
        <taxon>Eukaryota</taxon>
        <taxon>Fungi</taxon>
        <taxon>Dikarya</taxon>
        <taxon>Ascomycota</taxon>
        <taxon>Pezizomycotina</taxon>
        <taxon>Eurotiomycetes</taxon>
        <taxon>Chaetothyriomycetidae</taxon>
        <taxon>Verrucariales</taxon>
        <taxon>Verrucariaceae</taxon>
        <taxon>Endocarpon</taxon>
    </lineage>
</organism>
<feature type="compositionally biased region" description="Pro residues" evidence="1">
    <location>
        <begin position="410"/>
        <end position="420"/>
    </location>
</feature>
<comment type="caution">
    <text evidence="2">The sequence shown here is derived from an EMBL/GenBank/DDBJ whole genome shotgun (WGS) entry which is preliminary data.</text>
</comment>
<gene>
    <name evidence="2" type="ORF">GJ744_011109</name>
</gene>
<evidence type="ECO:0000313" key="3">
    <source>
        <dbReference type="Proteomes" id="UP000606974"/>
    </source>
</evidence>
<feature type="compositionally biased region" description="Polar residues" evidence="1">
    <location>
        <begin position="1"/>
        <end position="10"/>
    </location>
</feature>
<reference evidence="2" key="1">
    <citation type="submission" date="2020-02" db="EMBL/GenBank/DDBJ databases">
        <authorList>
            <person name="Palmer J.M."/>
        </authorList>
    </citation>
    <scope>NUCLEOTIDE SEQUENCE</scope>
    <source>
        <strain evidence="2">EPUS1.4</strain>
        <tissue evidence="2">Thallus</tissue>
    </source>
</reference>
<feature type="region of interest" description="Disordered" evidence="1">
    <location>
        <begin position="298"/>
        <end position="340"/>
    </location>
</feature>
<keyword evidence="3" id="KW-1185">Reference proteome</keyword>
<feature type="region of interest" description="Disordered" evidence="1">
    <location>
        <begin position="556"/>
        <end position="579"/>
    </location>
</feature>
<feature type="compositionally biased region" description="Polar residues" evidence="1">
    <location>
        <begin position="30"/>
        <end position="43"/>
    </location>
</feature>
<evidence type="ECO:0000256" key="1">
    <source>
        <dbReference type="SAM" id="MobiDB-lite"/>
    </source>
</evidence>
<feature type="compositionally biased region" description="Low complexity" evidence="1">
    <location>
        <begin position="373"/>
        <end position="389"/>
    </location>
</feature>
<protein>
    <submittedName>
        <fullName evidence="2">Uncharacterized protein</fullName>
    </submittedName>
</protein>
<evidence type="ECO:0000313" key="2">
    <source>
        <dbReference type="EMBL" id="KAF7506978.1"/>
    </source>
</evidence>
<name>A0A8H7ADN8_9EURO</name>
<feature type="compositionally biased region" description="Basic and acidic residues" evidence="1">
    <location>
        <begin position="321"/>
        <end position="330"/>
    </location>
</feature>
<dbReference type="Proteomes" id="UP000606974">
    <property type="component" value="Unassembled WGS sequence"/>
</dbReference>
<dbReference type="EMBL" id="JAACFV010000077">
    <property type="protein sequence ID" value="KAF7506978.1"/>
    <property type="molecule type" value="Genomic_DNA"/>
</dbReference>
<feature type="region of interest" description="Disordered" evidence="1">
    <location>
        <begin position="373"/>
        <end position="439"/>
    </location>
</feature>
<dbReference type="OrthoDB" id="10333468at2759"/>
<accession>A0A8H7ADN8</accession>
<sequence length="604" mass="67070">MEFSNIEASPSTPPPPLPRRRLNYEPPSPYQQRSTNIGSSTGRRPSASLAAGTVEARSHAVTIKDPSYAIPPSPGRPGRPIQQPRPRAGINTGFTTTSCFVDHLQRMALIVVEPEPKQTPAISANYSSMQTSDYSTPISPSQPSPPAFQNLPTLESKASKECFQLTIQVYLHSPGSAFNKEHAIGKVDTWCKQLQCSMAFRHLRSKLRDQCGHLGYCTLRIEVFEALPNLEKIINHSLNEREYRSLQECHDHIKRFMQYAKKKLRTTPGFVMPEHVNAIGVAQAANLKFIKEQMEDIRNGDGGERRKRRVALKEQLAPGFDDGRGPERRQNTHATRSNSSLDRIQAHEGQHPTITQQKHTVSSTCHDPRLRQCAAKQQNEQQQSLHQSEPPQRTVRHSPNRLDSQYVSVPPTPMALPPFPTQGGHRPNIGPDFSVSSPGSVAKTQESILPPILPKSIYRGVAQPYHNMVLVIDNSLWATSAGLGVLKFGYEPDWANGENIQRSGACLERVTLSKVVGKRWLGDALVECFVGDGSGEAPEWVKEWGADVDGDMLGHGWPGSEGGTDEDFGIKSGTRPGDISEETTRELKRLQHLRGCHVDFLDWE</sequence>
<dbReference type="AlphaFoldDB" id="A0A8H7ADN8"/>
<proteinExistence type="predicted"/>
<feature type="region of interest" description="Disordered" evidence="1">
    <location>
        <begin position="1"/>
        <end position="86"/>
    </location>
</feature>